<dbReference type="Gene3D" id="3.40.50.1820">
    <property type="entry name" value="alpha/beta hydrolase"/>
    <property type="match status" value="1"/>
</dbReference>
<reference evidence="2" key="1">
    <citation type="journal article" date="2018" name="Gigascience">
        <title>Genome assembly of the Pink Ipe (Handroanthus impetiginosus, Bignoniaceae), a highly valued, ecologically keystone Neotropical timber forest tree.</title>
        <authorList>
            <person name="Silva-Junior O.B."/>
            <person name="Grattapaglia D."/>
            <person name="Novaes E."/>
            <person name="Collevatti R.G."/>
        </authorList>
    </citation>
    <scope>NUCLEOTIDE SEQUENCE [LARGE SCALE GENOMIC DNA]</scope>
    <source>
        <strain evidence="2">cv. UFG-1</strain>
    </source>
</reference>
<dbReference type="InterPro" id="IPR029058">
    <property type="entry name" value="AB_hydrolase_fold"/>
</dbReference>
<dbReference type="SUPFAM" id="SSF53474">
    <property type="entry name" value="alpha/beta-Hydrolases"/>
    <property type="match status" value="1"/>
</dbReference>
<comment type="caution">
    <text evidence="1">The sequence shown here is derived from an EMBL/GenBank/DDBJ whole genome shotgun (WGS) entry which is preliminary data.</text>
</comment>
<dbReference type="GO" id="GO:0080030">
    <property type="term" value="F:methyl indole-3-acetate esterase activity"/>
    <property type="evidence" value="ECO:0007669"/>
    <property type="project" value="TreeGrafter"/>
</dbReference>
<dbReference type="PANTHER" id="PTHR10992">
    <property type="entry name" value="METHYLESTERASE FAMILY MEMBER"/>
    <property type="match status" value="1"/>
</dbReference>
<evidence type="ECO:0008006" key="3">
    <source>
        <dbReference type="Google" id="ProtNLM"/>
    </source>
</evidence>
<keyword evidence="2" id="KW-1185">Reference proteome</keyword>
<accession>A0A2G9HFB8</accession>
<name>A0A2G9HFB8_9LAMI</name>
<evidence type="ECO:0000313" key="1">
    <source>
        <dbReference type="EMBL" id="PIN16133.1"/>
    </source>
</evidence>
<protein>
    <recommendedName>
        <fullName evidence="3">Polyneuridine-aldehyde esterase</fullName>
    </recommendedName>
</protein>
<dbReference type="InterPro" id="IPR045889">
    <property type="entry name" value="MES/HNL"/>
</dbReference>
<dbReference type="GO" id="GO:0080031">
    <property type="term" value="F:methyl salicylate esterase activity"/>
    <property type="evidence" value="ECO:0007669"/>
    <property type="project" value="TreeGrafter"/>
</dbReference>
<proteinExistence type="predicted"/>
<gene>
    <name evidence="1" type="ORF">CDL12_11215</name>
</gene>
<evidence type="ECO:0000313" key="2">
    <source>
        <dbReference type="Proteomes" id="UP000231279"/>
    </source>
</evidence>
<dbReference type="OrthoDB" id="408373at2759"/>
<dbReference type="GO" id="GO:0009694">
    <property type="term" value="P:jasmonic acid metabolic process"/>
    <property type="evidence" value="ECO:0007669"/>
    <property type="project" value="TreeGrafter"/>
</dbReference>
<organism evidence="1 2">
    <name type="scientific">Handroanthus impetiginosus</name>
    <dbReference type="NCBI Taxonomy" id="429701"/>
    <lineage>
        <taxon>Eukaryota</taxon>
        <taxon>Viridiplantae</taxon>
        <taxon>Streptophyta</taxon>
        <taxon>Embryophyta</taxon>
        <taxon>Tracheophyta</taxon>
        <taxon>Spermatophyta</taxon>
        <taxon>Magnoliopsida</taxon>
        <taxon>eudicotyledons</taxon>
        <taxon>Gunneridae</taxon>
        <taxon>Pentapetalae</taxon>
        <taxon>asterids</taxon>
        <taxon>lamiids</taxon>
        <taxon>Lamiales</taxon>
        <taxon>Bignoniaceae</taxon>
        <taxon>Crescentiina</taxon>
        <taxon>Tabebuia alliance</taxon>
        <taxon>Handroanthus</taxon>
    </lineage>
</organism>
<dbReference type="STRING" id="429701.A0A2G9HFB8"/>
<dbReference type="AlphaFoldDB" id="A0A2G9HFB8"/>
<dbReference type="PANTHER" id="PTHR10992:SF1066">
    <property type="entry name" value="METHYL JASMONATE ESTERASE 1"/>
    <property type="match status" value="1"/>
</dbReference>
<dbReference type="Proteomes" id="UP000231279">
    <property type="component" value="Unassembled WGS sequence"/>
</dbReference>
<sequence length="209" mass="23941">MAFVPGPDFLVLAAIGERQVDSYMDCQFEFANGNDKPETPIFHSFWPRTTHNPNHHFQKLPKKTPLRVLQINGITPFLCTKMISRPFQECSRSRTIQRLDGSWSRMTSSGPSWTRDLTFATLLVRPVGSSGEANSSKEVTLSKENYGTLRCVYVICERDNRLKKEFQQWMIQNNPGHEVKMISGADHMVMFSKCQKLCACPQDLARKYC</sequence>
<dbReference type="EMBL" id="NKXS01001942">
    <property type="protein sequence ID" value="PIN16133.1"/>
    <property type="molecule type" value="Genomic_DNA"/>
</dbReference>
<dbReference type="GO" id="GO:0080032">
    <property type="term" value="F:methyl jasmonate esterase activity"/>
    <property type="evidence" value="ECO:0007669"/>
    <property type="project" value="TreeGrafter"/>
</dbReference>
<dbReference type="GO" id="GO:0009696">
    <property type="term" value="P:salicylic acid metabolic process"/>
    <property type="evidence" value="ECO:0007669"/>
    <property type="project" value="TreeGrafter"/>
</dbReference>